<reference evidence="2 3" key="1">
    <citation type="submission" date="2018-08" db="EMBL/GenBank/DDBJ databases">
        <authorList>
            <person name="Muller C M."/>
        </authorList>
    </citation>
    <scope>NUCLEOTIDE SEQUENCE [LARGE SCALE GENOMIC DNA]</scope>
</reference>
<dbReference type="PANTHER" id="PTHR38248:SF2">
    <property type="entry name" value="FUNK1 11"/>
    <property type="match status" value="1"/>
</dbReference>
<protein>
    <submittedName>
        <fullName evidence="2">Bgt-50431</fullName>
    </submittedName>
</protein>
<dbReference type="Pfam" id="PF17667">
    <property type="entry name" value="Pkinase_fungal"/>
    <property type="match status" value="1"/>
</dbReference>
<gene>
    <name evidence="2" type="ORF">BGT96224V316_LOCUS7064</name>
</gene>
<proteinExistence type="predicted"/>
<name>A0A9X9MNN2_BLUGR</name>
<evidence type="ECO:0000313" key="3">
    <source>
        <dbReference type="Proteomes" id="UP000324639"/>
    </source>
</evidence>
<evidence type="ECO:0000259" key="1">
    <source>
        <dbReference type="Pfam" id="PF17667"/>
    </source>
</evidence>
<dbReference type="PANTHER" id="PTHR38248">
    <property type="entry name" value="FUNK1 6"/>
    <property type="match status" value="1"/>
</dbReference>
<organism evidence="2 3">
    <name type="scientific">Blumeria graminis f. sp. tritici</name>
    <dbReference type="NCBI Taxonomy" id="62690"/>
    <lineage>
        <taxon>Eukaryota</taxon>
        <taxon>Fungi</taxon>
        <taxon>Dikarya</taxon>
        <taxon>Ascomycota</taxon>
        <taxon>Pezizomycotina</taxon>
        <taxon>Leotiomycetes</taxon>
        <taxon>Erysiphales</taxon>
        <taxon>Erysiphaceae</taxon>
        <taxon>Blumeria</taxon>
    </lineage>
</organism>
<sequence>MPDESGFIHGKLIDLDMSMYVAGYNETKSLTGTMKFMAIKVLQNIALRSGTMTKTYRHDLESFFYVFLVGCVCYGRDPAAVKDHFNHWCSSGSLSNQGAKMADVGLNLQIRIIDKFSPCFNGIKELAFELRQILFGINGNFYDTLRDISILYDPIITAFLKTIKKIDDGIIRNETITPRG</sequence>
<dbReference type="Proteomes" id="UP000324639">
    <property type="component" value="Chromosome Bgt_-09"/>
</dbReference>
<feature type="domain" description="Fungal-type protein kinase" evidence="1">
    <location>
        <begin position="9"/>
        <end position="71"/>
    </location>
</feature>
<dbReference type="AlphaFoldDB" id="A0A9X9MNN2"/>
<dbReference type="EMBL" id="LR026992">
    <property type="protein sequence ID" value="VDB93310.1"/>
    <property type="molecule type" value="Genomic_DNA"/>
</dbReference>
<accession>A0A9X9MNN2</accession>
<evidence type="ECO:0000313" key="2">
    <source>
        <dbReference type="EMBL" id="VDB93310.1"/>
    </source>
</evidence>
<dbReference type="InterPro" id="IPR040976">
    <property type="entry name" value="Pkinase_fungal"/>
</dbReference>
<keyword evidence="3" id="KW-1185">Reference proteome</keyword>